<comment type="caution">
    <text evidence="8">The sequence shown here is derived from an EMBL/GenBank/DDBJ whole genome shotgun (WGS) entry which is preliminary data.</text>
</comment>
<evidence type="ECO:0000256" key="7">
    <source>
        <dbReference type="SAM" id="Phobius"/>
    </source>
</evidence>
<gene>
    <name evidence="8" type="ORF">JI744_13020</name>
</gene>
<comment type="subcellular location">
    <subcellularLocation>
        <location evidence="1">Membrane</location>
    </subcellularLocation>
</comment>
<dbReference type="AlphaFoldDB" id="A0A8J7MWK2"/>
<reference evidence="8" key="1">
    <citation type="submission" date="2021-01" db="EMBL/GenBank/DDBJ databases">
        <title>Genome seq and assembly of Tabrizicola sp. KVB23.</title>
        <authorList>
            <person name="Chhetri G."/>
        </authorList>
    </citation>
    <scope>NUCLEOTIDE SEQUENCE</scope>
    <source>
        <strain evidence="8">KVB23</strain>
    </source>
</reference>
<dbReference type="EMBL" id="JAESVP010000006">
    <property type="protein sequence ID" value="MBL4929029.1"/>
    <property type="molecule type" value="Genomic_DNA"/>
</dbReference>
<evidence type="ECO:0000313" key="9">
    <source>
        <dbReference type="Proteomes" id="UP000619033"/>
    </source>
</evidence>
<evidence type="ECO:0000256" key="3">
    <source>
        <dbReference type="ARBA" id="ARBA00022989"/>
    </source>
</evidence>
<organism evidence="8 9">
    <name type="scientific">Fuscibacter oryzae</name>
    <dbReference type="NCBI Taxonomy" id="2803939"/>
    <lineage>
        <taxon>Bacteria</taxon>
        <taxon>Pseudomonadati</taxon>
        <taxon>Pseudomonadota</taxon>
        <taxon>Alphaproteobacteria</taxon>
        <taxon>Rhodobacterales</taxon>
        <taxon>Paracoccaceae</taxon>
        <taxon>Fuscibacter</taxon>
    </lineage>
</organism>
<accession>A0A8J7MWK2</accession>
<evidence type="ECO:0000256" key="5">
    <source>
        <dbReference type="SAM" id="Coils"/>
    </source>
</evidence>
<keyword evidence="9" id="KW-1185">Reference proteome</keyword>
<dbReference type="RefSeq" id="WP_202661571.1">
    <property type="nucleotide sequence ID" value="NZ_JAESVP010000006.1"/>
</dbReference>
<keyword evidence="3 7" id="KW-1133">Transmembrane helix</keyword>
<dbReference type="InterPro" id="IPR019133">
    <property type="entry name" value="MIC60"/>
</dbReference>
<dbReference type="Pfam" id="PF09731">
    <property type="entry name" value="Mitofilin"/>
    <property type="match status" value="1"/>
</dbReference>
<keyword evidence="4 7" id="KW-0472">Membrane</keyword>
<name>A0A8J7MWK2_9RHOB</name>
<evidence type="ECO:0000256" key="1">
    <source>
        <dbReference type="ARBA" id="ARBA00004370"/>
    </source>
</evidence>
<keyword evidence="5" id="KW-0175">Coiled coil</keyword>
<evidence type="ECO:0000256" key="2">
    <source>
        <dbReference type="ARBA" id="ARBA00022692"/>
    </source>
</evidence>
<evidence type="ECO:0000313" key="8">
    <source>
        <dbReference type="EMBL" id="MBL4929029.1"/>
    </source>
</evidence>
<feature type="coiled-coil region" evidence="5">
    <location>
        <begin position="176"/>
        <end position="203"/>
    </location>
</feature>
<feature type="region of interest" description="Disordered" evidence="6">
    <location>
        <begin position="1"/>
        <end position="39"/>
    </location>
</feature>
<dbReference type="GO" id="GO:0016020">
    <property type="term" value="C:membrane"/>
    <property type="evidence" value="ECO:0007669"/>
    <property type="project" value="UniProtKB-SubCell"/>
</dbReference>
<dbReference type="Proteomes" id="UP000619033">
    <property type="component" value="Unassembled WGS sequence"/>
</dbReference>
<evidence type="ECO:0008006" key="10">
    <source>
        <dbReference type="Google" id="ProtNLM"/>
    </source>
</evidence>
<sequence>MSQTEDPTPALTDSVVPDADMIKTPPPIDTTPRSQPRRGGFLGGLVGGVVAAGLGFGAAQLYPKGWPLAVTGDLQAMLTQQATEIEALKVELAKLSQPVPADTQLADRITALESKAPPAVDLSPVDSRIAALESRLSAIETLPTDGTSASPAALAALRADVEALKTEGAVGLEGVTQKTEDRLKAVEERAATLQSETEAMVAKARARTALGQVMAAMDSGVPYASLLADLGAVPEALSAPAASGIPTIAQLRDGFPNAARLALEASLQADMGATWADRIGSFLRTQTGARSLQPREGNDPDAVLSRAEASLAQGDLAAALAQLDSLPEPGKAAMADWHTKAEQRLAAIAALSSLTATIDG</sequence>
<keyword evidence="2 7" id="KW-0812">Transmembrane</keyword>
<proteinExistence type="predicted"/>
<feature type="transmembrane region" description="Helical" evidence="7">
    <location>
        <begin position="41"/>
        <end position="62"/>
    </location>
</feature>
<evidence type="ECO:0000256" key="6">
    <source>
        <dbReference type="SAM" id="MobiDB-lite"/>
    </source>
</evidence>
<protein>
    <recommendedName>
        <fullName evidence="10">Inner membrane protein</fullName>
    </recommendedName>
</protein>
<evidence type="ECO:0000256" key="4">
    <source>
        <dbReference type="ARBA" id="ARBA00023136"/>
    </source>
</evidence>